<dbReference type="OrthoDB" id="309640at2759"/>
<dbReference type="InterPro" id="IPR006175">
    <property type="entry name" value="YjgF/YER057c/UK114"/>
</dbReference>
<organism evidence="3 5">
    <name type="scientific">Venturia inaequalis</name>
    <name type="common">Apple scab fungus</name>
    <dbReference type="NCBI Taxonomy" id="5025"/>
    <lineage>
        <taxon>Eukaryota</taxon>
        <taxon>Fungi</taxon>
        <taxon>Dikarya</taxon>
        <taxon>Ascomycota</taxon>
        <taxon>Pezizomycotina</taxon>
        <taxon>Dothideomycetes</taxon>
        <taxon>Pleosporomycetidae</taxon>
        <taxon>Venturiales</taxon>
        <taxon>Venturiaceae</taxon>
        <taxon>Venturia</taxon>
    </lineage>
</organism>
<dbReference type="PANTHER" id="PTHR11803">
    <property type="entry name" value="2-IMINOBUTANOATE/2-IMINOPROPANOATE DEAMINASE RIDA"/>
    <property type="match status" value="1"/>
</dbReference>
<dbReference type="CDD" id="cd00448">
    <property type="entry name" value="YjgF_YER057c_UK114_family"/>
    <property type="match status" value="1"/>
</dbReference>
<dbReference type="NCBIfam" id="TIGR00004">
    <property type="entry name" value="Rid family detoxifying hydrolase"/>
    <property type="match status" value="1"/>
</dbReference>
<evidence type="ECO:0000256" key="1">
    <source>
        <dbReference type="ARBA" id="ARBA00010552"/>
    </source>
</evidence>
<dbReference type="FunFam" id="3.30.1330.40:FF:000001">
    <property type="entry name" value="L-PSP family endoribonuclease"/>
    <property type="match status" value="1"/>
</dbReference>
<dbReference type="Proteomes" id="UP000490939">
    <property type="component" value="Unassembled WGS sequence"/>
</dbReference>
<dbReference type="Gene3D" id="3.30.1330.40">
    <property type="entry name" value="RutC-like"/>
    <property type="match status" value="1"/>
</dbReference>
<dbReference type="EMBL" id="WNWS01000026">
    <property type="protein sequence ID" value="KAE9986753.1"/>
    <property type="molecule type" value="Genomic_DNA"/>
</dbReference>
<proteinExistence type="inferred from homology"/>
<evidence type="ECO:0000313" key="5">
    <source>
        <dbReference type="Proteomes" id="UP000490939"/>
    </source>
</evidence>
<dbReference type="InterPro" id="IPR006056">
    <property type="entry name" value="RidA"/>
</dbReference>
<dbReference type="GO" id="GO:0005739">
    <property type="term" value="C:mitochondrion"/>
    <property type="evidence" value="ECO:0007669"/>
    <property type="project" value="UniProtKB-ARBA"/>
</dbReference>
<reference evidence="3 5" key="1">
    <citation type="submission" date="2019-07" db="EMBL/GenBank/DDBJ databases">
        <title>Venturia inaequalis Genome Resource.</title>
        <authorList>
            <person name="Lichtner F.J."/>
        </authorList>
    </citation>
    <scope>NUCLEOTIDE SEQUENCE [LARGE SCALE GENOMIC DNA]</scope>
    <source>
        <strain evidence="2 4">120213</strain>
        <strain evidence="3 5">DMI_063113</strain>
    </source>
</reference>
<name>A0A8H3ZBG6_VENIN</name>
<dbReference type="Proteomes" id="UP000447873">
    <property type="component" value="Unassembled WGS sequence"/>
</dbReference>
<sequence length="130" mass="14106">MATKFEIKTDKAPSMDQTKFPFSQAISYNGMIYCSGNIGIAPGTTTTIEGTVTDRTVQALKNLTAILEAGGSKLENVVKVNVFITTMNDFAAMNEGYLQFFKHPLPARTCVAVKELPLGTDVEIECIAHL</sequence>
<keyword evidence="5" id="KW-1185">Reference proteome</keyword>
<dbReference type="Pfam" id="PF01042">
    <property type="entry name" value="Ribonuc_L-PSP"/>
    <property type="match status" value="1"/>
</dbReference>
<protein>
    <recommendedName>
        <fullName evidence="6">YjgF-like protein</fullName>
    </recommendedName>
</protein>
<comment type="similarity">
    <text evidence="1">Belongs to the RutC family.</text>
</comment>
<dbReference type="SUPFAM" id="SSF55298">
    <property type="entry name" value="YjgF-like"/>
    <property type="match status" value="1"/>
</dbReference>
<gene>
    <name evidence="3" type="ORF">EG327_005356</name>
    <name evidence="2" type="ORF">EG328_004770</name>
</gene>
<evidence type="ECO:0000313" key="2">
    <source>
        <dbReference type="EMBL" id="KAE9986753.1"/>
    </source>
</evidence>
<dbReference type="AlphaFoldDB" id="A0A8H3ZBG6"/>
<dbReference type="GO" id="GO:0005829">
    <property type="term" value="C:cytosol"/>
    <property type="evidence" value="ECO:0007669"/>
    <property type="project" value="TreeGrafter"/>
</dbReference>
<dbReference type="GO" id="GO:0019239">
    <property type="term" value="F:deaminase activity"/>
    <property type="evidence" value="ECO:0007669"/>
    <property type="project" value="TreeGrafter"/>
</dbReference>
<dbReference type="EMBL" id="WNWR01000031">
    <property type="protein sequence ID" value="KAE9993370.1"/>
    <property type="molecule type" value="Genomic_DNA"/>
</dbReference>
<dbReference type="PANTHER" id="PTHR11803:SF42">
    <property type="entry name" value="MMF1"/>
    <property type="match status" value="1"/>
</dbReference>
<dbReference type="InterPro" id="IPR035959">
    <property type="entry name" value="RutC-like_sf"/>
</dbReference>
<comment type="caution">
    <text evidence="3">The sequence shown here is derived from an EMBL/GenBank/DDBJ whole genome shotgun (WGS) entry which is preliminary data.</text>
</comment>
<evidence type="ECO:0000313" key="4">
    <source>
        <dbReference type="Proteomes" id="UP000447873"/>
    </source>
</evidence>
<evidence type="ECO:0008006" key="6">
    <source>
        <dbReference type="Google" id="ProtNLM"/>
    </source>
</evidence>
<accession>A0A8H3ZBG6</accession>
<evidence type="ECO:0000313" key="3">
    <source>
        <dbReference type="EMBL" id="KAE9993370.1"/>
    </source>
</evidence>